<dbReference type="AlphaFoldDB" id="A0A7V4WWG2"/>
<dbReference type="SMART" id="SM00331">
    <property type="entry name" value="PP2C_SIG"/>
    <property type="match status" value="1"/>
</dbReference>
<dbReference type="SUPFAM" id="SSF55781">
    <property type="entry name" value="GAF domain-like"/>
    <property type="match status" value="2"/>
</dbReference>
<dbReference type="InterPro" id="IPR001932">
    <property type="entry name" value="PPM-type_phosphatase-like_dom"/>
</dbReference>
<feature type="coiled-coil region" evidence="2">
    <location>
        <begin position="170"/>
        <end position="197"/>
    </location>
</feature>
<dbReference type="Gene3D" id="3.30.450.40">
    <property type="match status" value="3"/>
</dbReference>
<dbReference type="Gene3D" id="3.60.40.10">
    <property type="entry name" value="PPM-type phosphatase domain"/>
    <property type="match status" value="1"/>
</dbReference>
<dbReference type="Pfam" id="PF13492">
    <property type="entry name" value="GAF_3"/>
    <property type="match status" value="1"/>
</dbReference>
<dbReference type="InterPro" id="IPR003018">
    <property type="entry name" value="GAF"/>
</dbReference>
<dbReference type="SUPFAM" id="SSF81606">
    <property type="entry name" value="PP2C-like"/>
    <property type="match status" value="1"/>
</dbReference>
<evidence type="ECO:0000256" key="1">
    <source>
        <dbReference type="ARBA" id="ARBA00022801"/>
    </source>
</evidence>
<comment type="caution">
    <text evidence="4">The sequence shown here is derived from an EMBL/GenBank/DDBJ whole genome shotgun (WGS) entry which is preliminary data.</text>
</comment>
<dbReference type="InterPro" id="IPR036457">
    <property type="entry name" value="PPM-type-like_dom_sf"/>
</dbReference>
<feature type="domain" description="PPM-type phosphatase" evidence="3">
    <location>
        <begin position="369"/>
        <end position="587"/>
    </location>
</feature>
<keyword evidence="2" id="KW-0175">Coiled coil</keyword>
<dbReference type="GO" id="GO:0016791">
    <property type="term" value="F:phosphatase activity"/>
    <property type="evidence" value="ECO:0007669"/>
    <property type="project" value="TreeGrafter"/>
</dbReference>
<gene>
    <name evidence="4" type="ORF">ENK44_14490</name>
</gene>
<name>A0A7V4WWG2_CALAY</name>
<proteinExistence type="predicted"/>
<dbReference type="Pfam" id="PF07228">
    <property type="entry name" value="SpoIIE"/>
    <property type="match status" value="1"/>
</dbReference>
<evidence type="ECO:0000259" key="3">
    <source>
        <dbReference type="SMART" id="SM00331"/>
    </source>
</evidence>
<sequence length="589" mass="67612">MPHYLNSFKARHGEIAENDRLDKKLIELSALFEISQTLNSSLNLKSILDTILLVPMGRMMISRGMVLFEEERYEYNIASAKGLPLSIIGKKIHINNPPQHPVLLQSYKNDDEWARILREYKIELLIPLISNKDFRGLFGLGPKLTKEEFVQDEIEFLSSLANIAVQALENARNYEELNRVNRELDKKIQELNTLFEIGKELNRIFDKEEILKQVSYSLMGQLLVNRFFVMLREEDQLQIIFKKGSVFAEDKLESFMRQCAALEGLSAPVKIEEDDARYGFCHEAGIRVIVPLVMQDKNEGYIFIGPKMNQQDFTQSEMDFLATFGNMTIISLENARLFQETLEKKRLEEELNMARGIQEKLLPAAMPEIPGYDIHGLNLPSKQVGGDYFDIIVTGDEECIFTIADVSGKGMPASLLMSNLQAALHTLATEQYSLSQITGKLNHLIHKNTSIDRYITFFILKLHLPSGSYEFVNAGHNPPYHFRPDGSYTTLYDGGIILGMMPDVTYETGRGRLDAHEGIMMFTDGVTEAMDPNYNEFEEKRLIRFLRENFKDNHSEEINRRLIDQLTRFTEGHLTQSDDITILTLKRER</sequence>
<reference evidence="4" key="1">
    <citation type="journal article" date="2020" name="mSystems">
        <title>Genome- and Community-Level Interaction Insights into Carbon Utilization and Element Cycling Functions of Hydrothermarchaeota in Hydrothermal Sediment.</title>
        <authorList>
            <person name="Zhou Z."/>
            <person name="Liu Y."/>
            <person name="Xu W."/>
            <person name="Pan J."/>
            <person name="Luo Z.H."/>
            <person name="Li M."/>
        </authorList>
    </citation>
    <scope>NUCLEOTIDE SEQUENCE [LARGE SCALE GENOMIC DNA]</scope>
    <source>
        <strain evidence="4">HyVt-577</strain>
    </source>
</reference>
<keyword evidence="1" id="KW-0378">Hydrolase</keyword>
<protein>
    <recommendedName>
        <fullName evidence="3">PPM-type phosphatase domain-containing protein</fullName>
    </recommendedName>
</protein>
<organism evidence="4">
    <name type="scientific">Caldithrix abyssi</name>
    <dbReference type="NCBI Taxonomy" id="187145"/>
    <lineage>
        <taxon>Bacteria</taxon>
        <taxon>Pseudomonadati</taxon>
        <taxon>Calditrichota</taxon>
        <taxon>Calditrichia</taxon>
        <taxon>Calditrichales</taxon>
        <taxon>Calditrichaceae</taxon>
        <taxon>Caldithrix</taxon>
    </lineage>
</organism>
<dbReference type="EMBL" id="DRQG01000139">
    <property type="protein sequence ID" value="HGY56913.1"/>
    <property type="molecule type" value="Genomic_DNA"/>
</dbReference>
<accession>A0A7V4WWG2</accession>
<dbReference type="InterPro" id="IPR052016">
    <property type="entry name" value="Bact_Sigma-Reg"/>
</dbReference>
<dbReference type="PANTHER" id="PTHR43156:SF2">
    <property type="entry name" value="STAGE II SPORULATION PROTEIN E"/>
    <property type="match status" value="1"/>
</dbReference>
<evidence type="ECO:0000313" key="4">
    <source>
        <dbReference type="EMBL" id="HGY56913.1"/>
    </source>
</evidence>
<dbReference type="Proteomes" id="UP000885779">
    <property type="component" value="Unassembled WGS sequence"/>
</dbReference>
<dbReference type="InterPro" id="IPR029016">
    <property type="entry name" value="GAF-like_dom_sf"/>
</dbReference>
<evidence type="ECO:0000256" key="2">
    <source>
        <dbReference type="SAM" id="Coils"/>
    </source>
</evidence>
<dbReference type="PANTHER" id="PTHR43156">
    <property type="entry name" value="STAGE II SPORULATION PROTEIN E-RELATED"/>
    <property type="match status" value="1"/>
</dbReference>